<dbReference type="InterPro" id="IPR033412">
    <property type="entry name" value="PFOR_II"/>
</dbReference>
<keyword evidence="6" id="KW-0408">Iron</keyword>
<dbReference type="InterPro" id="IPR011766">
    <property type="entry name" value="TPP_enzyme_TPP-bd"/>
</dbReference>
<evidence type="ECO:0000256" key="1">
    <source>
        <dbReference type="ARBA" id="ARBA00022448"/>
    </source>
</evidence>
<comment type="caution">
    <text evidence="9">The sequence shown here is derived from an EMBL/GenBank/DDBJ whole genome shotgun (WGS) entry which is preliminary data.</text>
</comment>
<keyword evidence="4" id="KW-0249">Electron transport</keyword>
<dbReference type="Pfam" id="PF10371">
    <property type="entry name" value="EKR"/>
    <property type="match status" value="1"/>
</dbReference>
<dbReference type="InterPro" id="IPR017900">
    <property type="entry name" value="4Fe4S_Fe_S_CS"/>
</dbReference>
<dbReference type="PROSITE" id="PS51379">
    <property type="entry name" value="4FE4S_FER_2"/>
    <property type="match status" value="2"/>
</dbReference>
<dbReference type="PANTHER" id="PTHR32154">
    <property type="entry name" value="PYRUVATE-FLAVODOXIN OXIDOREDUCTASE-RELATED"/>
    <property type="match status" value="1"/>
</dbReference>
<keyword evidence="5" id="KW-0560">Oxidoreductase</keyword>
<dbReference type="InterPro" id="IPR002869">
    <property type="entry name" value="Pyrv_flavodox_OxRed_cen"/>
</dbReference>
<evidence type="ECO:0000256" key="4">
    <source>
        <dbReference type="ARBA" id="ARBA00022982"/>
    </source>
</evidence>
<dbReference type="Pfam" id="PF02775">
    <property type="entry name" value="TPP_enzyme_C"/>
    <property type="match status" value="1"/>
</dbReference>
<feature type="domain" description="4Fe-4S ferredoxin-type" evidence="8">
    <location>
        <begin position="654"/>
        <end position="683"/>
    </location>
</feature>
<dbReference type="EMBL" id="VCNI01000001">
    <property type="protein sequence ID" value="TMU56998.1"/>
    <property type="molecule type" value="Genomic_DNA"/>
</dbReference>
<dbReference type="Gene3D" id="3.40.50.970">
    <property type="match status" value="2"/>
</dbReference>
<evidence type="ECO:0000256" key="2">
    <source>
        <dbReference type="ARBA" id="ARBA00022485"/>
    </source>
</evidence>
<evidence type="ECO:0000256" key="7">
    <source>
        <dbReference type="ARBA" id="ARBA00023014"/>
    </source>
</evidence>
<feature type="domain" description="4Fe-4S ferredoxin-type" evidence="8">
    <location>
        <begin position="712"/>
        <end position="741"/>
    </location>
</feature>
<dbReference type="SUPFAM" id="SSF54862">
    <property type="entry name" value="4Fe-4S ferredoxins"/>
    <property type="match status" value="1"/>
</dbReference>
<dbReference type="Gene3D" id="3.40.920.10">
    <property type="entry name" value="Pyruvate-ferredoxin oxidoreductase, PFOR, domain III"/>
    <property type="match status" value="1"/>
</dbReference>
<accession>A0ABY2WPU2</accession>
<organism evidence="9 10">
    <name type="scientific">Flagellimonas algicola</name>
    <dbReference type="NCBI Taxonomy" id="2583815"/>
    <lineage>
        <taxon>Bacteria</taxon>
        <taxon>Pseudomonadati</taxon>
        <taxon>Bacteroidota</taxon>
        <taxon>Flavobacteriia</taxon>
        <taxon>Flavobacteriales</taxon>
        <taxon>Flavobacteriaceae</taxon>
        <taxon>Flagellimonas</taxon>
    </lineage>
</organism>
<evidence type="ECO:0000313" key="9">
    <source>
        <dbReference type="EMBL" id="TMU56998.1"/>
    </source>
</evidence>
<evidence type="ECO:0000256" key="6">
    <source>
        <dbReference type="ARBA" id="ARBA00023004"/>
    </source>
</evidence>
<dbReference type="SUPFAM" id="SSF52518">
    <property type="entry name" value="Thiamin diphosphate-binding fold (THDP-binding)"/>
    <property type="match status" value="2"/>
</dbReference>
<name>A0ABY2WPU2_9FLAO</name>
<keyword evidence="7" id="KW-0411">Iron-sulfur</keyword>
<keyword evidence="3" id="KW-0479">Metal-binding</keyword>
<dbReference type="InterPro" id="IPR050722">
    <property type="entry name" value="Pyruvate:ferred/Flavod_OxRd"/>
</dbReference>
<proteinExistence type="predicted"/>
<gene>
    <name evidence="9" type="ORF">FGG15_05475</name>
</gene>
<evidence type="ECO:0000256" key="5">
    <source>
        <dbReference type="ARBA" id="ARBA00023002"/>
    </source>
</evidence>
<dbReference type="SMART" id="SM00890">
    <property type="entry name" value="EKR"/>
    <property type="match status" value="1"/>
</dbReference>
<dbReference type="Pfam" id="PF01855">
    <property type="entry name" value="POR_N"/>
    <property type="match status" value="1"/>
</dbReference>
<evidence type="ECO:0000256" key="3">
    <source>
        <dbReference type="ARBA" id="ARBA00022723"/>
    </source>
</evidence>
<dbReference type="InterPro" id="IPR009014">
    <property type="entry name" value="Transketo_C/PFOR_II"/>
</dbReference>
<dbReference type="InterPro" id="IPR019456">
    <property type="entry name" value="Pyrv-flavodox_OxRtase_EKR"/>
</dbReference>
<dbReference type="Gene3D" id="3.30.70.20">
    <property type="match status" value="1"/>
</dbReference>
<dbReference type="InterPro" id="IPR029061">
    <property type="entry name" value="THDP-binding"/>
</dbReference>
<dbReference type="CDD" id="cd07034">
    <property type="entry name" value="TPP_PYR_PFOR_IOR-alpha_like"/>
    <property type="match status" value="1"/>
</dbReference>
<dbReference type="SUPFAM" id="SSF52922">
    <property type="entry name" value="TK C-terminal domain-like"/>
    <property type="match status" value="1"/>
</dbReference>
<dbReference type="Gene3D" id="3.40.50.920">
    <property type="match status" value="1"/>
</dbReference>
<dbReference type="Pfam" id="PF12838">
    <property type="entry name" value="Fer4_7"/>
    <property type="match status" value="1"/>
</dbReference>
<dbReference type="InterPro" id="IPR002880">
    <property type="entry name" value="Pyrv_Fd/Flavodoxin_OxRdtase_N"/>
</dbReference>
<dbReference type="RefSeq" id="WP_138834018.1">
    <property type="nucleotide sequence ID" value="NZ_VCNI01000001.1"/>
</dbReference>
<keyword evidence="10" id="KW-1185">Reference proteome</keyword>
<keyword evidence="1" id="KW-0813">Transport</keyword>
<dbReference type="PANTHER" id="PTHR32154:SF0">
    <property type="entry name" value="PYRUVATE-FLAVODOXIN OXIDOREDUCTASE-RELATED"/>
    <property type="match status" value="1"/>
</dbReference>
<keyword evidence="2" id="KW-0004">4Fe-4S</keyword>
<evidence type="ECO:0000313" key="10">
    <source>
        <dbReference type="Proteomes" id="UP000751614"/>
    </source>
</evidence>
<protein>
    <submittedName>
        <fullName evidence="9">4Fe-4S dicluster domain-containing protein</fullName>
    </submittedName>
</protein>
<dbReference type="Proteomes" id="UP000751614">
    <property type="component" value="Unassembled WGS sequence"/>
</dbReference>
<dbReference type="SUPFAM" id="SSF53323">
    <property type="entry name" value="Pyruvate-ferredoxin oxidoreductase, PFOR, domain III"/>
    <property type="match status" value="1"/>
</dbReference>
<sequence>MKEQQHIIVNGNQATAHVAYRLNEVCAIYPITPASEMSELLEAWSADGQENIFGGVPSIIEMQSEGGVAGAMHGALQTGSLSTTFTASQGLLLMMPNMYKIAGELTPNVIHVATRSVATHALSVFGDHSDIMAARNTGYAFLGSASVQEAMDFALIAQAATLASRIPFVHFFDGFRTSHETSRIEKINDHVIHNMINKKLIGAHKKRALNPNNPFVRGTSQGPDVFFQSREAVNPYYDACPQIVQDQMDEFAKLTGRHYRLFDYVSHPEAEQVVVAMASAAETLEETINQLNAQGEKIGLVKVRLFRPFSTKHLIQSLPDSCKAIAVLDRTKESGATGEPLYLDVLQSVVQSLGTKFNTIPKVVGGRYGLSSKEFTPSMVKAIVNNLKCGKPKNNFTVGITDDVTHTSLVINEEMQIRGKYDQALFYETKSADTPVYFNSTMRLLGSCTDAYIQGYTECDYKKSSSRSVSNLRMSEHRIKAPYLIQDADFAACDSIQFLKSDNVLQRIARGGTLLVNSELSPESFWADLPSKLRHRIQEKNVAVYLIDLKVLPTNFMVNGYTISALHACHLAIKKDFPSSLFSMELKDSLVQVDTTEDTTEAYAFIQEDEEFAKTLLGSLLAGRGNELPTSMLPVDGTYESGSSNYIVRNPKEGIPIWDTDLCTQCGACSMACPQGAMRIKAYEVDHLKDAPQRFRPIPFLEELEGMDLLNYTVQVNPEQCTSCNNCVDACPVKALVMNANPSKMEKERENWEFFSTLPEMDRTKIDATKVSQQQLQEPLFKYPMGVDGCGEAPYLRLLSQLFGDRMLVANATGASSIFGGALPTTPWSKNAAGRGPAWSNSLFEDNAEFGLGYHLSLDYQEKQAKNLLLKLVDVLDSDLVESILNASQNTEAEIFLQRQRVERLRAALSPLERPEAGALLELLDSLVKQTVWIVGGDGWAYDIGYGGLDHVLASGKNVNILVLDNEVYSNTGGQMSKATPFGASAKFAAKGKLKQKKDLGMLAMGYEDVYVASVAIGADQEQTLKAFLEAEQHDGPSIILAYCHSPAHGIDMRHPSQYHKAAVASGQWLLYRNNPNRTTVGLNTLELDSGKPTISIQDYLRMEKRFGLQFEMHQDLLEGFVQTAQKNIDDRYFRYKSLECREHSELVLQPLG</sequence>
<dbReference type="Pfam" id="PF17147">
    <property type="entry name" value="PFOR_II"/>
    <property type="match status" value="1"/>
</dbReference>
<dbReference type="InterPro" id="IPR017896">
    <property type="entry name" value="4Fe4S_Fe-S-bd"/>
</dbReference>
<reference evidence="9 10" key="1">
    <citation type="submission" date="2019-05" db="EMBL/GenBank/DDBJ databases">
        <title>Flagellimonas sp. AsT0115, sp. nov., isolated from a marine red algae, Asparagopsis taxiformis.</title>
        <authorList>
            <person name="Kim J."/>
            <person name="Jeong S.E."/>
            <person name="Jeon C.O."/>
        </authorList>
    </citation>
    <scope>NUCLEOTIDE SEQUENCE [LARGE SCALE GENOMIC DNA]</scope>
    <source>
        <strain evidence="9 10">AsT0115</strain>
    </source>
</reference>
<evidence type="ECO:0000259" key="8">
    <source>
        <dbReference type="PROSITE" id="PS51379"/>
    </source>
</evidence>
<dbReference type="PROSITE" id="PS00198">
    <property type="entry name" value="4FE4S_FER_1"/>
    <property type="match status" value="2"/>
</dbReference>